<dbReference type="GO" id="GO:0001228">
    <property type="term" value="F:DNA-binding transcription activator activity, RNA polymerase II-specific"/>
    <property type="evidence" value="ECO:0007669"/>
    <property type="project" value="Ensembl"/>
</dbReference>
<reference evidence="11" key="2">
    <citation type="submission" date="2025-08" db="UniProtKB">
        <authorList>
            <consortium name="Ensembl"/>
        </authorList>
    </citation>
    <scope>IDENTIFICATION</scope>
    <source>
        <strain evidence="11">broiler</strain>
    </source>
</reference>
<dbReference type="GeneTree" id="ENSGT00940000162190"/>
<keyword evidence="3" id="KW-0217">Developmental protein</keyword>
<gene>
    <name evidence="11" type="primary">MIXL1</name>
</gene>
<evidence type="ECO:0000256" key="5">
    <source>
        <dbReference type="ARBA" id="ARBA00023155"/>
    </source>
</evidence>
<sequence>MAALRFGPPPAELPAVPPSCPPGRWLCGTAGGSGGGPGAAPAPLAALPPAAEGAPSAQRRKRTSFTAAQLETLELVFQDTMYPDIYLRERLADATQIPESRIQVWFQNRRAKSRRQRGPPRPGAPAPPPPPPQRSPCGAAPLLRAREEHREWPPRAAGPPGSALRPHGGSGGAPAGPYPPRPAFPLPAGGGFSELGTEWEENAIGAFRAL</sequence>
<dbReference type="OrthoDB" id="6159439at2759"/>
<dbReference type="GO" id="GO:0007507">
    <property type="term" value="P:heart development"/>
    <property type="evidence" value="ECO:0007669"/>
    <property type="project" value="Ensembl"/>
</dbReference>
<dbReference type="GO" id="GO:0002244">
    <property type="term" value="P:hematopoietic progenitor cell differentiation"/>
    <property type="evidence" value="ECO:0007669"/>
    <property type="project" value="Ensembl"/>
</dbReference>
<evidence type="ECO:0000259" key="10">
    <source>
        <dbReference type="PROSITE" id="PS50071"/>
    </source>
</evidence>
<dbReference type="PANTHER" id="PTHR47656:SF1">
    <property type="entry name" value="HOMEOBOX PROTEIN MIXL1"/>
    <property type="match status" value="1"/>
</dbReference>
<dbReference type="GO" id="GO:0000978">
    <property type="term" value="F:RNA polymerase II cis-regulatory region sequence-specific DNA binding"/>
    <property type="evidence" value="ECO:0007669"/>
    <property type="project" value="Ensembl"/>
</dbReference>
<dbReference type="PANTHER" id="PTHR47656">
    <property type="entry name" value="HOMEOBOX PROTEIN MIXL"/>
    <property type="match status" value="1"/>
</dbReference>
<dbReference type="CDD" id="cd00086">
    <property type="entry name" value="homeodomain"/>
    <property type="match status" value="1"/>
</dbReference>
<dbReference type="GO" id="GO:0000977">
    <property type="term" value="F:RNA polymerase II transcription regulatory region sequence-specific DNA binding"/>
    <property type="evidence" value="ECO:0000318"/>
    <property type="project" value="GO_Central"/>
</dbReference>
<evidence type="ECO:0000256" key="9">
    <source>
        <dbReference type="SAM" id="MobiDB-lite"/>
    </source>
</evidence>
<comment type="subcellular location">
    <subcellularLocation>
        <location evidence="1 7 8">Nucleus</location>
    </subcellularLocation>
</comment>
<dbReference type="InterPro" id="IPR042917">
    <property type="entry name" value="MIXL1"/>
</dbReference>
<dbReference type="GO" id="GO:0042074">
    <property type="term" value="P:cell migration involved in gastrulation"/>
    <property type="evidence" value="ECO:0007669"/>
    <property type="project" value="Ensembl"/>
</dbReference>
<dbReference type="GO" id="GO:0048666">
    <property type="term" value="P:neuron development"/>
    <property type="evidence" value="ECO:0000318"/>
    <property type="project" value="GO_Central"/>
</dbReference>
<dbReference type="GO" id="GO:0061629">
    <property type="term" value="F:RNA polymerase II-specific DNA-binding transcription factor binding"/>
    <property type="evidence" value="ECO:0007669"/>
    <property type="project" value="Ensembl"/>
</dbReference>
<dbReference type="SUPFAM" id="SSF46689">
    <property type="entry name" value="Homeodomain-like"/>
    <property type="match status" value="1"/>
</dbReference>
<keyword evidence="6 7" id="KW-0539">Nucleus</keyword>
<feature type="compositionally biased region" description="Pro residues" evidence="9">
    <location>
        <begin position="7"/>
        <end position="21"/>
    </location>
</feature>
<evidence type="ECO:0000256" key="1">
    <source>
        <dbReference type="ARBA" id="ARBA00004123"/>
    </source>
</evidence>
<name>A0A8V0Z1S8_CHICK</name>
<dbReference type="GO" id="GO:0006357">
    <property type="term" value="P:regulation of transcription by RNA polymerase II"/>
    <property type="evidence" value="ECO:0000318"/>
    <property type="project" value="GO_Central"/>
</dbReference>
<feature type="compositionally biased region" description="Gly residues" evidence="9">
    <location>
        <begin position="29"/>
        <end position="38"/>
    </location>
</feature>
<dbReference type="InterPro" id="IPR001356">
    <property type="entry name" value="HD"/>
</dbReference>
<dbReference type="SMR" id="A0A8V0Z1S8"/>
<dbReference type="Proteomes" id="UP000000539">
    <property type="component" value="Chromosome 3"/>
</dbReference>
<evidence type="ECO:0000313" key="12">
    <source>
        <dbReference type="Proteomes" id="UP000000539"/>
    </source>
</evidence>
<dbReference type="InterPro" id="IPR017970">
    <property type="entry name" value="Homeobox_CS"/>
</dbReference>
<feature type="region of interest" description="Disordered" evidence="9">
    <location>
        <begin position="105"/>
        <end position="194"/>
    </location>
</feature>
<dbReference type="Gene3D" id="1.10.10.60">
    <property type="entry name" value="Homeodomain-like"/>
    <property type="match status" value="1"/>
</dbReference>
<dbReference type="GO" id="GO:1901533">
    <property type="term" value="P:negative regulation of hematopoietic progenitor cell differentiation"/>
    <property type="evidence" value="ECO:0007669"/>
    <property type="project" value="Ensembl"/>
</dbReference>
<feature type="domain" description="Homeobox" evidence="10">
    <location>
        <begin position="56"/>
        <end position="116"/>
    </location>
</feature>
<dbReference type="RefSeq" id="NP_990321.2">
    <property type="nucleotide sequence ID" value="NM_204990.2"/>
</dbReference>
<evidence type="ECO:0000256" key="4">
    <source>
        <dbReference type="ARBA" id="ARBA00023125"/>
    </source>
</evidence>
<feature type="region of interest" description="Disordered" evidence="9">
    <location>
        <begin position="1"/>
        <end position="63"/>
    </location>
</feature>
<evidence type="ECO:0000256" key="7">
    <source>
        <dbReference type="PROSITE-ProRule" id="PRU00108"/>
    </source>
</evidence>
<organism evidence="11 12">
    <name type="scientific">Gallus gallus</name>
    <name type="common">Chicken</name>
    <dbReference type="NCBI Taxonomy" id="9031"/>
    <lineage>
        <taxon>Eukaryota</taxon>
        <taxon>Metazoa</taxon>
        <taxon>Chordata</taxon>
        <taxon>Craniata</taxon>
        <taxon>Vertebrata</taxon>
        <taxon>Euteleostomi</taxon>
        <taxon>Archelosauria</taxon>
        <taxon>Archosauria</taxon>
        <taxon>Dinosauria</taxon>
        <taxon>Saurischia</taxon>
        <taxon>Theropoda</taxon>
        <taxon>Coelurosauria</taxon>
        <taxon>Aves</taxon>
        <taxon>Neognathae</taxon>
        <taxon>Galloanserae</taxon>
        <taxon>Galliformes</taxon>
        <taxon>Phasianidae</taxon>
        <taxon>Phasianinae</taxon>
        <taxon>Gallus</taxon>
    </lineage>
</organism>
<dbReference type="SMART" id="SM00389">
    <property type="entry name" value="HOX"/>
    <property type="match status" value="1"/>
</dbReference>
<comment type="similarity">
    <text evidence="2">Belongs to the paired homeobox family.</text>
</comment>
<evidence type="ECO:0000256" key="8">
    <source>
        <dbReference type="RuleBase" id="RU000682"/>
    </source>
</evidence>
<dbReference type="OMA" id="PYAWPPA"/>
<feature type="DNA-binding region" description="Homeobox" evidence="7">
    <location>
        <begin position="58"/>
        <end position="117"/>
    </location>
</feature>
<dbReference type="GO" id="GO:0042803">
    <property type="term" value="F:protein homodimerization activity"/>
    <property type="evidence" value="ECO:0007669"/>
    <property type="project" value="Ensembl"/>
</dbReference>
<evidence type="ECO:0000256" key="6">
    <source>
        <dbReference type="ARBA" id="ARBA00023242"/>
    </source>
</evidence>
<dbReference type="PROSITE" id="PS50071">
    <property type="entry name" value="HOMEOBOX_2"/>
    <property type="match status" value="1"/>
</dbReference>
<dbReference type="GO" id="GO:0035987">
    <property type="term" value="P:endodermal cell differentiation"/>
    <property type="evidence" value="ECO:0007669"/>
    <property type="project" value="Ensembl"/>
</dbReference>
<dbReference type="GO" id="GO:0000981">
    <property type="term" value="F:DNA-binding transcription factor activity, RNA polymerase II-specific"/>
    <property type="evidence" value="ECO:0000318"/>
    <property type="project" value="GO_Central"/>
</dbReference>
<reference evidence="11" key="1">
    <citation type="submission" date="2020-11" db="EMBL/GenBank/DDBJ databases">
        <title>Gallus gallus (Chicken) genome, bGalGal1, GRCg7b, maternal haplotype autosomes + Z &amp; W.</title>
        <authorList>
            <person name="Warren W."/>
            <person name="Formenti G."/>
            <person name="Fedrigo O."/>
            <person name="Haase B."/>
            <person name="Mountcastle J."/>
            <person name="Balacco J."/>
            <person name="Tracey A."/>
            <person name="Schneider V."/>
            <person name="Okimoto R."/>
            <person name="Cheng H."/>
            <person name="Hawken R."/>
            <person name="Howe K."/>
            <person name="Jarvis E.D."/>
        </authorList>
    </citation>
    <scope>NUCLEOTIDE SEQUENCE [LARGE SCALE GENOMIC DNA]</scope>
    <source>
        <strain evidence="11">Broiler</strain>
    </source>
</reference>
<dbReference type="GO" id="GO:0000785">
    <property type="term" value="C:chromatin"/>
    <property type="evidence" value="ECO:0007669"/>
    <property type="project" value="Ensembl"/>
</dbReference>
<dbReference type="Ensembl" id="ENSGALT00010042376.1">
    <property type="protein sequence ID" value="ENSGALP00010024866.1"/>
    <property type="gene ID" value="ENSGALG00010017532.1"/>
</dbReference>
<dbReference type="Pfam" id="PF00046">
    <property type="entry name" value="Homeodomain"/>
    <property type="match status" value="1"/>
</dbReference>
<keyword evidence="12" id="KW-1185">Reference proteome</keyword>
<dbReference type="FunCoup" id="A0A8V0Z1S8">
    <property type="interactions" value="319"/>
</dbReference>
<evidence type="ECO:0000313" key="11">
    <source>
        <dbReference type="Ensembl" id="ENSGALP00010024866.1"/>
    </source>
</evidence>
<dbReference type="FunFam" id="1.10.10.60:FF:000312">
    <property type="entry name" value="Mix-type homeobox gene 1"/>
    <property type="match status" value="1"/>
</dbReference>
<protein>
    <submittedName>
        <fullName evidence="11">Mix paired-like homeobox</fullName>
    </submittedName>
</protein>
<keyword evidence="5 7" id="KW-0371">Homeobox</keyword>
<feature type="compositionally biased region" description="Pro residues" evidence="9">
    <location>
        <begin position="119"/>
        <end position="134"/>
    </location>
</feature>
<dbReference type="GO" id="GO:0005654">
    <property type="term" value="C:nucleoplasm"/>
    <property type="evidence" value="ECO:0007669"/>
    <property type="project" value="Ensembl"/>
</dbReference>
<reference evidence="11" key="3">
    <citation type="submission" date="2025-09" db="UniProtKB">
        <authorList>
            <consortium name="Ensembl"/>
        </authorList>
    </citation>
    <scope>IDENTIFICATION</scope>
    <source>
        <strain evidence="11">broiler</strain>
    </source>
</reference>
<dbReference type="CTD" id="83881"/>
<accession>A0A8V0Z1S8</accession>
<feature type="compositionally biased region" description="Basic residues" evidence="9">
    <location>
        <begin position="109"/>
        <end position="118"/>
    </location>
</feature>
<evidence type="ECO:0000256" key="3">
    <source>
        <dbReference type="ARBA" id="ARBA00022473"/>
    </source>
</evidence>
<dbReference type="GO" id="GO:2000382">
    <property type="term" value="P:positive regulation of mesoderm development"/>
    <property type="evidence" value="ECO:0007669"/>
    <property type="project" value="Ensembl"/>
</dbReference>
<feature type="compositionally biased region" description="Pro residues" evidence="9">
    <location>
        <begin position="176"/>
        <end position="185"/>
    </location>
</feature>
<keyword evidence="4 7" id="KW-0238">DNA-binding</keyword>
<dbReference type="GO" id="GO:0005634">
    <property type="term" value="C:nucleus"/>
    <property type="evidence" value="ECO:0000318"/>
    <property type="project" value="GO_Central"/>
</dbReference>
<dbReference type="AlphaFoldDB" id="A0A8V0Z1S8"/>
<dbReference type="GeneID" id="395838"/>
<dbReference type="InterPro" id="IPR009057">
    <property type="entry name" value="Homeodomain-like_sf"/>
</dbReference>
<dbReference type="KEGG" id="gga:395838"/>
<feature type="compositionally biased region" description="Low complexity" evidence="9">
    <location>
        <begin position="39"/>
        <end position="57"/>
    </location>
</feature>
<proteinExistence type="inferred from homology"/>
<dbReference type="GO" id="GO:0048565">
    <property type="term" value="P:digestive tract development"/>
    <property type="evidence" value="ECO:0007669"/>
    <property type="project" value="Ensembl"/>
</dbReference>
<feature type="compositionally biased region" description="Basic and acidic residues" evidence="9">
    <location>
        <begin position="144"/>
        <end position="153"/>
    </location>
</feature>
<evidence type="ECO:0000256" key="2">
    <source>
        <dbReference type="ARBA" id="ARBA00005733"/>
    </source>
</evidence>
<dbReference type="PROSITE" id="PS00027">
    <property type="entry name" value="HOMEOBOX_1"/>
    <property type="match status" value="1"/>
</dbReference>